<feature type="transmembrane region" description="Helical" evidence="2">
    <location>
        <begin position="151"/>
        <end position="173"/>
    </location>
</feature>
<reference evidence="3 4" key="1">
    <citation type="submission" date="2024-07" db="EMBL/GenBank/DDBJ databases">
        <authorList>
            <person name="Thanompreechachai J."/>
            <person name="Duangmal K."/>
        </authorList>
    </citation>
    <scope>NUCLEOTIDE SEQUENCE [LARGE SCALE GENOMIC DNA]</scope>
    <source>
        <strain evidence="3 4">TBRC 1896</strain>
    </source>
</reference>
<evidence type="ECO:0000256" key="1">
    <source>
        <dbReference type="SAM" id="MobiDB-lite"/>
    </source>
</evidence>
<organism evidence="3 4">
    <name type="scientific">Kineococcus mangrovi</name>
    <dbReference type="NCBI Taxonomy" id="1660183"/>
    <lineage>
        <taxon>Bacteria</taxon>
        <taxon>Bacillati</taxon>
        <taxon>Actinomycetota</taxon>
        <taxon>Actinomycetes</taxon>
        <taxon>Kineosporiales</taxon>
        <taxon>Kineosporiaceae</taxon>
        <taxon>Kineococcus</taxon>
    </lineage>
</organism>
<gene>
    <name evidence="3" type="ORF">AB2L28_11740</name>
</gene>
<feature type="compositionally biased region" description="Basic and acidic residues" evidence="1">
    <location>
        <begin position="1"/>
        <end position="10"/>
    </location>
</feature>
<keyword evidence="4" id="KW-1185">Reference proteome</keyword>
<accession>A0ABV4I2J9</accession>
<feature type="transmembrane region" description="Helical" evidence="2">
    <location>
        <begin position="110"/>
        <end position="131"/>
    </location>
</feature>
<keyword evidence="2" id="KW-1133">Transmembrane helix</keyword>
<evidence type="ECO:0000313" key="3">
    <source>
        <dbReference type="EMBL" id="MEZ0492904.1"/>
    </source>
</evidence>
<dbReference type="InterPro" id="IPR013434">
    <property type="entry name" value="CHP02611"/>
</dbReference>
<protein>
    <submittedName>
        <fullName evidence="3">TIGR02611 family protein</fullName>
    </submittedName>
</protein>
<evidence type="ECO:0000313" key="4">
    <source>
        <dbReference type="Proteomes" id="UP001566476"/>
    </source>
</evidence>
<dbReference type="NCBIfam" id="TIGR02611">
    <property type="entry name" value="TIGR02611 family protein"/>
    <property type="match status" value="1"/>
</dbReference>
<keyword evidence="2" id="KW-0812">Transmembrane</keyword>
<keyword evidence="2" id="KW-0472">Membrane</keyword>
<dbReference type="RefSeq" id="WP_370718998.1">
    <property type="nucleotide sequence ID" value="NZ_JBGGTQ010000005.1"/>
</dbReference>
<feature type="region of interest" description="Disordered" evidence="1">
    <location>
        <begin position="1"/>
        <end position="62"/>
    </location>
</feature>
<dbReference type="InterPro" id="IPR019099">
    <property type="entry name" value="Uncharacterised_PGPGW_TM"/>
</dbReference>
<proteinExistence type="predicted"/>
<dbReference type="Proteomes" id="UP001566476">
    <property type="component" value="Unassembled WGS sequence"/>
</dbReference>
<evidence type="ECO:0000256" key="2">
    <source>
        <dbReference type="SAM" id="Phobius"/>
    </source>
</evidence>
<sequence>MGAVRARDHGAGAGGEDDTLPGPRLPDPPHAPQAVQRPVDARAVGPDAAAEAARSARRHRTHRLRASLHARREVIRADVRRNRLYRAGVGAVGTAVVVVGLALVPLPGPGWLVVFTGLAVLGSEFSSAQRLKHFGERQVHRWARWVLARSLTTRAALGAGTVAVVAAAVWGWLAWQGLPAWTPEVVTAQLQRVPGLRQG</sequence>
<feature type="transmembrane region" description="Helical" evidence="2">
    <location>
        <begin position="84"/>
        <end position="104"/>
    </location>
</feature>
<dbReference type="EMBL" id="JBGGTQ010000005">
    <property type="protein sequence ID" value="MEZ0492904.1"/>
    <property type="molecule type" value="Genomic_DNA"/>
</dbReference>
<name>A0ABV4I2J9_9ACTN</name>
<comment type="caution">
    <text evidence="3">The sequence shown here is derived from an EMBL/GenBank/DDBJ whole genome shotgun (WGS) entry which is preliminary data.</text>
</comment>
<dbReference type="Pfam" id="PF09656">
    <property type="entry name" value="PGPGW"/>
    <property type="match status" value="1"/>
</dbReference>